<organism evidence="1 2">
    <name type="scientific">Mycoplasma iguanae</name>
    <dbReference type="NCBI Taxonomy" id="292461"/>
    <lineage>
        <taxon>Bacteria</taxon>
        <taxon>Bacillati</taxon>
        <taxon>Mycoplasmatota</taxon>
        <taxon>Mollicutes</taxon>
        <taxon>Mycoplasmataceae</taxon>
        <taxon>Mycoplasma</taxon>
    </lineage>
</organism>
<dbReference type="RefSeq" id="WP_258211072.1">
    <property type="nucleotide sequence ID" value="NZ_CP102734.1"/>
</dbReference>
<evidence type="ECO:0000313" key="2">
    <source>
        <dbReference type="Proteomes" id="UP001059252"/>
    </source>
</evidence>
<dbReference type="EMBL" id="CP102734">
    <property type="protein sequence ID" value="UVD81898.1"/>
    <property type="molecule type" value="Genomic_DNA"/>
</dbReference>
<evidence type="ECO:0000313" key="1">
    <source>
        <dbReference type="EMBL" id="UVD81898.1"/>
    </source>
</evidence>
<gene>
    <name evidence="1" type="ORF">NV226_01160</name>
</gene>
<reference evidence="1" key="1">
    <citation type="submission" date="2022-08" db="EMBL/GenBank/DDBJ databases">
        <title>Complete genome of Mycoplasma iguanae type strain 2327.</title>
        <authorList>
            <person name="Spergser J."/>
        </authorList>
    </citation>
    <scope>NUCLEOTIDE SEQUENCE</scope>
    <source>
        <strain evidence="1">2327</strain>
    </source>
</reference>
<evidence type="ECO:0008006" key="3">
    <source>
        <dbReference type="Google" id="ProtNLM"/>
    </source>
</evidence>
<protein>
    <recommendedName>
        <fullName evidence="3">Fibronectin type-III domain-containing protein</fullName>
    </recommendedName>
</protein>
<name>A0ABY5R8Y2_9MOLU</name>
<accession>A0ABY5R8Y2</accession>
<dbReference type="Proteomes" id="UP001059252">
    <property type="component" value="Chromosome"/>
</dbReference>
<sequence>MNVKNKKLIGIFFAAWGVLTISTAVAVPLILRNNQKTLNSSSQFSDINKIDVSIVNISPTEVKIELNDLDNFLNRNLTLEYSPVTEVQKTSSNSSLPSQKINLFVSKESMSLLIGDLKLNTTYSLKVLSNDQPINFNNNTKTDAIVFSTYNKPKLHASTSDESIYVKSSKLNEQFLKSNINIRYKKYSSSSNSVDSFYQSAKGIVGLDAKENGSEEYVVSANLEGLQKGTAYVIYLEIEGQSSFISDPVIVWTKGGNPDAIIMEDHTFATGALGFLGGVEDYSIVKDTNTVFSVRYWETNGNSRDVKEQKIEFQNTPDVPFVLKGLKPVTEYTYILVKTENGKDSKIVSEATKNFTTIAQPTVEPVKSDLNDNVFSVIRSRFSNDLTLNVWKSASTAEIKFNKIASATNEAKERDLVAVAISEPVNKDNINWSQNQSGKVSLNNKEAKFNNLTAGKYIVQLFNKLDVNFEAPYLAQGISFEIPQPFKIFANQTELLKSQFKINVSDISNVVSGEISLVWDIKDSTDPKTRKVSTINLEENQNDFEQTISNLLASKEYVVSVFPSKADLNSPSDAFATLNFKTEDFVYIENIEATVKNPEAKFTLAGLKDTYLDKPLKFQWKNRDEDWNETNSKDFTIDKTSVNNEKYQFSLPIKDLKEIKLNNIYEFRIVEPNKTENVSQGGENTFYFNDSIYSISSVKQNFKDANLFDWHQDLDVKKATSWNAGRAPSGTKWGDTAYTYGGMNGTNQATTVAGIQTGKTVDLAYLFGAPAKTRQEWLEIYQFLAFKGTEAKQKEMADQFSYAYWFNVGDNITSKYKVLPYATDSTEPARVSSNDFYGGIYYTFLGGLGPQSDLSATPKSSDFINQSWKISSLEGLGKALLYKLYKIKEHGFDMNNRFIKNKLASKQSDIYASQVNSIDKLKGYFNLSSATSSSFKFELATPLDNEKNIFANDVEGRLYYKVSVKNNTDNAEQFTYWTYIPGFKKPTAATANDVKIERRLDSLSTPLILEAEFKLLKTQEQKNAFINNHFLVDVPYIYDWEVNELTKINDEKVSVSLTLKPKDTVLGSYENHNKTEKSSLSEISFKKEVDVLRTVQNTKDLTFTYKFPGDRNEMASFGSPIGKYSEWSNILEYRGFILFNQTYEKLIINFKEAIIKKQNGDSTDYDDLVTKLSNLINESNSNDSFKKGQKLYIRGAHQPFFTTQTGNNSFIKEQSVLGTGTNGEIKLDYFLSDSGHDEDNKTTSIKKMVEEIVNKYGKLANPEADTPSATNPKA</sequence>
<proteinExistence type="predicted"/>
<keyword evidence="2" id="KW-1185">Reference proteome</keyword>